<reference evidence="2" key="1">
    <citation type="submission" date="2017-05" db="UniProtKB">
        <authorList>
            <consortium name="EnsemblMetazoa"/>
        </authorList>
    </citation>
    <scope>IDENTIFICATION</scope>
</reference>
<dbReference type="InParanoid" id="A0A1X7VIC7"/>
<feature type="chain" id="PRO_5012485524" evidence="1">
    <location>
        <begin position="17"/>
        <end position="202"/>
    </location>
</feature>
<organism evidence="2">
    <name type="scientific">Amphimedon queenslandica</name>
    <name type="common">Sponge</name>
    <dbReference type="NCBI Taxonomy" id="400682"/>
    <lineage>
        <taxon>Eukaryota</taxon>
        <taxon>Metazoa</taxon>
        <taxon>Porifera</taxon>
        <taxon>Demospongiae</taxon>
        <taxon>Heteroscleromorpha</taxon>
        <taxon>Haplosclerida</taxon>
        <taxon>Niphatidae</taxon>
        <taxon>Amphimedon</taxon>
    </lineage>
</organism>
<sequence length="202" mass="21670">MFLMSVLPLTIVPAELILINHAPSPLTPSLFTFKTLTTAQESDVKTTPPTPPRATTLIDMRGYLAVLLVTVPSAISSTLLLPLSLPPPGTILQGPVLPETLLNTQIIYILVHTPTPLISLTHPRSPLVGVATKDPLISLIPRGVHTVGVAKRHRLISLMPVVVQIIPASVYRRAVSRPTVTRGVAHRSLSEVIGTSRSHTTP</sequence>
<evidence type="ECO:0000313" key="2">
    <source>
        <dbReference type="EnsemblMetazoa" id="Aqu2.1.39668_001"/>
    </source>
</evidence>
<dbReference type="AlphaFoldDB" id="A0A1X7VIC7"/>
<proteinExistence type="predicted"/>
<keyword evidence="1" id="KW-0732">Signal</keyword>
<dbReference type="EnsemblMetazoa" id="Aqu2.1.39668_001">
    <property type="protein sequence ID" value="Aqu2.1.39668_001"/>
    <property type="gene ID" value="Aqu2.1.39668"/>
</dbReference>
<feature type="signal peptide" evidence="1">
    <location>
        <begin position="1"/>
        <end position="16"/>
    </location>
</feature>
<evidence type="ECO:0000256" key="1">
    <source>
        <dbReference type="SAM" id="SignalP"/>
    </source>
</evidence>
<protein>
    <submittedName>
        <fullName evidence="2">Uncharacterized protein</fullName>
    </submittedName>
</protein>
<name>A0A1X7VIC7_AMPQE</name>
<accession>A0A1X7VIC7</accession>